<accession>A0A437AM57</accession>
<dbReference type="VEuPathDB" id="MicrosporidiaDB:TUBRATIS_12820"/>
<comment type="caution">
    <text evidence="1">The sequence shown here is derived from an EMBL/GenBank/DDBJ whole genome shotgun (WGS) entry which is preliminary data.</text>
</comment>
<dbReference type="EMBL" id="RCSS01000272">
    <property type="protein sequence ID" value="RVD92224.1"/>
    <property type="molecule type" value="Genomic_DNA"/>
</dbReference>
<reference evidence="1 2" key="1">
    <citation type="submission" date="2018-10" db="EMBL/GenBank/DDBJ databases">
        <title>Draft genome sequence of the microsporidian Tubulinosema ratisbonensis.</title>
        <authorList>
            <person name="Polonais V."/>
            <person name="Peyretaillade E."/>
            <person name="Niehus S."/>
            <person name="Wawrzyniak I."/>
            <person name="Franchet A."/>
            <person name="Gaspin C."/>
            <person name="Reichstadt M."/>
            <person name="Belser C."/>
            <person name="Labadie K."/>
            <person name="Delbac F."/>
            <person name="Ferrandon D."/>
        </authorList>
    </citation>
    <scope>NUCLEOTIDE SEQUENCE [LARGE SCALE GENOMIC DNA]</scope>
    <source>
        <strain evidence="1 2">Franzen</strain>
    </source>
</reference>
<name>A0A437AM57_9MICR</name>
<organism evidence="1 2">
    <name type="scientific">Tubulinosema ratisbonensis</name>
    <dbReference type="NCBI Taxonomy" id="291195"/>
    <lineage>
        <taxon>Eukaryota</taxon>
        <taxon>Fungi</taxon>
        <taxon>Fungi incertae sedis</taxon>
        <taxon>Microsporidia</taxon>
        <taxon>Tubulinosematoidea</taxon>
        <taxon>Tubulinosematidae</taxon>
        <taxon>Tubulinosema</taxon>
    </lineage>
</organism>
<gene>
    <name evidence="1" type="ORF">TUBRATIS_12820</name>
</gene>
<dbReference type="AlphaFoldDB" id="A0A437AM57"/>
<protein>
    <submittedName>
        <fullName evidence="1">Uncharacterized protein</fullName>
    </submittedName>
</protein>
<proteinExistence type="predicted"/>
<evidence type="ECO:0000313" key="2">
    <source>
        <dbReference type="Proteomes" id="UP000282876"/>
    </source>
</evidence>
<dbReference type="Proteomes" id="UP000282876">
    <property type="component" value="Unassembled WGS sequence"/>
</dbReference>
<keyword evidence="2" id="KW-1185">Reference proteome</keyword>
<sequence>MIFLLKWMVVAALGFTIWKSYKLVSSSISEKEPQEFRKPPAIFKKEPIFKKLDRHEIIFKLSADLEKQMQFIQKFQTNKVVETSDFSEMVQMVSHDSLPVIINFTQKHLAFSDSSLLTYLQKSRGVRNRIYKPENKKFKNFYVVKNFNQGKVLHVFLEFSKWEMKSFKSAEHLTLSIFTTLFEVIKEFKKEYGNKVTFILKLDQFKKSLSDDLYSSGDTKLSPEEYKLRSQIGVCEAILANSKGNAFILSTADVEDH</sequence>
<evidence type="ECO:0000313" key="1">
    <source>
        <dbReference type="EMBL" id="RVD92224.1"/>
    </source>
</evidence>